<dbReference type="InterPro" id="IPR006558">
    <property type="entry name" value="LamG-like"/>
</dbReference>
<dbReference type="PANTHER" id="PTHR47635">
    <property type="entry name" value="CUB DOMAIN-CONTAINING PROTEIN"/>
    <property type="match status" value="1"/>
</dbReference>
<dbReference type="InterPro" id="IPR013320">
    <property type="entry name" value="ConA-like_dom_sf"/>
</dbReference>
<evidence type="ECO:0000256" key="2">
    <source>
        <dbReference type="ARBA" id="ARBA00023157"/>
    </source>
</evidence>
<feature type="domain" description="LamG-like jellyroll fold" evidence="4">
    <location>
        <begin position="89"/>
        <end position="243"/>
    </location>
</feature>
<evidence type="ECO:0000313" key="5">
    <source>
        <dbReference type="EMBL" id="PWL03555.1"/>
    </source>
</evidence>
<organism evidence="5 6">
    <name type="scientific">Hallerella porci</name>
    <dbReference type="NCBI Taxonomy" id="1945871"/>
    <lineage>
        <taxon>Bacteria</taxon>
        <taxon>Pseudomonadati</taxon>
        <taxon>Fibrobacterota</taxon>
        <taxon>Fibrobacteria</taxon>
        <taxon>Fibrobacterales</taxon>
        <taxon>Fibrobacteraceae</taxon>
        <taxon>Hallerella</taxon>
    </lineage>
</organism>
<evidence type="ECO:0000313" key="6">
    <source>
        <dbReference type="Proteomes" id="UP000245523"/>
    </source>
</evidence>
<sequence length="289" mass="32320">MRKKFFSVIAVFAAIATAAEIPSDGLVADFTFNKNFENAADDGNVSAENHGATFASDRFGNENSAAYFDGDSAYLEIPDNDALSISTTGALTISVWMSPEVLDFKNAESGGYVHWMGKGEPHQHEWVFRMYNKNIAQGENRPNRISAYAFNLDGGLGAGSYVQETVTENEWIHLVARFDTLTNKISLYKNGVKKDEDELNDATYNVHVQNGSAPLRLGTRSKWSFFQGRIDDLRIYSRALNDDEILALYNEPDNKIPLSIRKIKKNHSAKTQKKSGKFYDLNGREVRVP</sequence>
<dbReference type="Gene3D" id="2.60.120.200">
    <property type="match status" value="1"/>
</dbReference>
<dbReference type="Proteomes" id="UP000245523">
    <property type="component" value="Unassembled WGS sequence"/>
</dbReference>
<comment type="caution">
    <text evidence="5">The sequence shown here is derived from an EMBL/GenBank/DDBJ whole genome shotgun (WGS) entry which is preliminary data.</text>
</comment>
<protein>
    <submittedName>
        <fullName evidence="5">Concanavalin A-like lectin/glucanase superfamily protein</fullName>
    </submittedName>
</protein>
<proteinExistence type="predicted"/>
<keyword evidence="2" id="KW-1015">Disulfide bond</keyword>
<dbReference type="EMBL" id="QGHD01000005">
    <property type="protein sequence ID" value="PWL03555.1"/>
    <property type="molecule type" value="Genomic_DNA"/>
</dbReference>
<accession>A0ABX5LSY7</accession>
<dbReference type="Pfam" id="PF13385">
    <property type="entry name" value="Laminin_G_3"/>
    <property type="match status" value="1"/>
</dbReference>
<feature type="chain" id="PRO_5046051283" evidence="3">
    <location>
        <begin position="19"/>
        <end position="289"/>
    </location>
</feature>
<keyword evidence="6" id="KW-1185">Reference proteome</keyword>
<evidence type="ECO:0000259" key="4">
    <source>
        <dbReference type="SMART" id="SM00560"/>
    </source>
</evidence>
<dbReference type="SUPFAM" id="SSF49899">
    <property type="entry name" value="Concanavalin A-like lectins/glucanases"/>
    <property type="match status" value="1"/>
</dbReference>
<evidence type="ECO:0000256" key="1">
    <source>
        <dbReference type="ARBA" id="ARBA00022729"/>
    </source>
</evidence>
<reference evidence="5 6" key="1">
    <citation type="submission" date="2018-05" db="EMBL/GenBank/DDBJ databases">
        <title>Animal gut microbial communities from fecal samples from Wisconsin, USA.</title>
        <authorList>
            <person name="Neumann A."/>
        </authorList>
    </citation>
    <scope>NUCLEOTIDE SEQUENCE [LARGE SCALE GENOMIC DNA]</scope>
    <source>
        <strain evidence="5 6">UWS4</strain>
    </source>
</reference>
<keyword evidence="1 3" id="KW-0732">Signal</keyword>
<dbReference type="RefSeq" id="WP_109587296.1">
    <property type="nucleotide sequence ID" value="NZ_JAXEIU010000008.1"/>
</dbReference>
<dbReference type="PANTHER" id="PTHR47635:SF2">
    <property type="entry name" value="LAMG-LIKE JELLYROLL FOLD DOMAIN-CONTAINING PROTEIN"/>
    <property type="match status" value="1"/>
</dbReference>
<feature type="signal peptide" evidence="3">
    <location>
        <begin position="1"/>
        <end position="18"/>
    </location>
</feature>
<dbReference type="SMART" id="SM00560">
    <property type="entry name" value="LamGL"/>
    <property type="match status" value="1"/>
</dbReference>
<evidence type="ECO:0000256" key="3">
    <source>
        <dbReference type="SAM" id="SignalP"/>
    </source>
</evidence>
<name>A0ABX5LSY7_9BACT</name>
<gene>
    <name evidence="5" type="ORF">B0H50_10599</name>
</gene>